<comment type="caution">
    <text evidence="1">The sequence shown here is derived from an EMBL/GenBank/DDBJ whole genome shotgun (WGS) entry which is preliminary data.</text>
</comment>
<organism evidence="1 2">
    <name type="scientific">Caminibacter mediatlanticus TB-2</name>
    <dbReference type="NCBI Taxonomy" id="391592"/>
    <lineage>
        <taxon>Bacteria</taxon>
        <taxon>Pseudomonadati</taxon>
        <taxon>Campylobacterota</taxon>
        <taxon>Epsilonproteobacteria</taxon>
        <taxon>Nautiliales</taxon>
        <taxon>Nautiliaceae</taxon>
        <taxon>Caminibacter</taxon>
    </lineage>
</organism>
<dbReference type="EMBL" id="ABCJ01000006">
    <property type="protein sequence ID" value="EDM23399.1"/>
    <property type="molecule type" value="Genomic_DNA"/>
</dbReference>
<sequence length="237" mass="26608">MLAQVILNVASQKHLIAKALIKKIDFSKRVYIAYGSTNEYLLYHLGIKFDKPYMAGCFVNNALNVTNKRPTIIVLENKKPIDIKDFEISSDDFFIKGANALWYENDKKHAAVAAADKNGGTYGNFYVKAACMGSKVIIPVSHEKLIPCFVNTTQNVDFAMGSKISMLRFFYGEVFSEIEAFDLLFNVKAKIIAAGGIFGNEGSIVFEIEGEEKNINNAIEYIKTYSYNIQKKGEFLF</sequence>
<gene>
    <name evidence="1" type="ORF">CMTB2_09045</name>
</gene>
<dbReference type="InterPro" id="IPR037171">
    <property type="entry name" value="NagB/RpiA_transferase-like"/>
</dbReference>
<dbReference type="SUPFAM" id="SSF100950">
    <property type="entry name" value="NagB/RpiA/CoA transferase-like"/>
    <property type="match status" value="1"/>
</dbReference>
<evidence type="ECO:0000313" key="2">
    <source>
        <dbReference type="Proteomes" id="UP000003288"/>
    </source>
</evidence>
<dbReference type="AlphaFoldDB" id="A0AAI9AH42"/>
<reference evidence="1 2" key="1">
    <citation type="journal article" date="2011" name="Stand. Genomic Sci.">
        <title>Draft genome sequence of Caminibacter mediatlanticus strain TB-2, an epsilonproteobacterium isolated from a deep-sea hydrothermal vent.</title>
        <authorList>
            <person name="Giovannelli D."/>
            <person name="Ferriera S."/>
            <person name="Johnson J."/>
            <person name="Kravitz S."/>
            <person name="Perez-Rodriguez I."/>
            <person name="Ricci J."/>
            <person name="O'Brien C."/>
            <person name="Voordeckers J.W."/>
            <person name="Bini E."/>
            <person name="Vetriani C."/>
        </authorList>
    </citation>
    <scope>NUCLEOTIDE SEQUENCE [LARGE SCALE GENOMIC DNA]</scope>
    <source>
        <strain evidence="1 2">TB-2</strain>
    </source>
</reference>
<proteinExistence type="predicted"/>
<evidence type="ECO:0000313" key="1">
    <source>
        <dbReference type="EMBL" id="EDM23399.1"/>
    </source>
</evidence>
<protein>
    <submittedName>
        <fullName evidence="1">Uncharacterized protein</fullName>
    </submittedName>
</protein>
<accession>A0AAI9AH42</accession>
<dbReference type="RefSeq" id="WP_007474913.1">
    <property type="nucleotide sequence ID" value="NZ_ABCJ01000006.1"/>
</dbReference>
<dbReference type="Proteomes" id="UP000003288">
    <property type="component" value="Unassembled WGS sequence"/>
</dbReference>
<name>A0AAI9AH42_9BACT</name>